<dbReference type="SUPFAM" id="SSF51445">
    <property type="entry name" value="(Trans)glycosidases"/>
    <property type="match status" value="1"/>
</dbReference>
<dbReference type="GO" id="GO:0004565">
    <property type="term" value="F:beta-galactosidase activity"/>
    <property type="evidence" value="ECO:0007669"/>
    <property type="project" value="UniProtKB-EC"/>
</dbReference>
<evidence type="ECO:0000313" key="10">
    <source>
        <dbReference type="Proteomes" id="UP000029644"/>
    </source>
</evidence>
<dbReference type="InterPro" id="IPR006101">
    <property type="entry name" value="Glyco_hydro_2"/>
</dbReference>
<dbReference type="Gene3D" id="2.60.40.10">
    <property type="entry name" value="Immunoglobulins"/>
    <property type="match status" value="3"/>
</dbReference>
<keyword evidence="3 9" id="KW-0326">Glycosidase</keyword>
<comment type="caution">
    <text evidence="9">The sequence shown here is derived from an EMBL/GenBank/DDBJ whole genome shotgun (WGS) entry which is preliminary data.</text>
</comment>
<dbReference type="Pfam" id="PF02836">
    <property type="entry name" value="Glyco_hydro_2_C"/>
    <property type="match status" value="1"/>
</dbReference>
<dbReference type="AlphaFoldDB" id="A0A090VF35"/>
<feature type="domain" description="Glycoside hydrolase family 2 immunoglobulin-like beta-sandwich" evidence="4">
    <location>
        <begin position="201"/>
        <end position="304"/>
    </location>
</feature>
<reference evidence="9 10" key="1">
    <citation type="journal article" date="2014" name="Genome Announc.">
        <title>Draft Genome Sequences of Marine Flavobacterium Algibacter lectus Strains SS8 and NR4.</title>
        <authorList>
            <person name="Takatani N."/>
            <person name="Nakanishi M."/>
            <person name="Meirelles P."/>
            <person name="Mino S."/>
            <person name="Suda W."/>
            <person name="Oshima K."/>
            <person name="Hattori M."/>
            <person name="Ohkuma M."/>
            <person name="Hosokawa M."/>
            <person name="Miyashita K."/>
            <person name="Thompson F.L."/>
            <person name="Niwa A."/>
            <person name="Sawabe T."/>
            <person name="Sawabe T."/>
        </authorList>
    </citation>
    <scope>NUCLEOTIDE SEQUENCE [LARGE SCALE GENOMIC DNA]</scope>
    <source>
        <strain evidence="9 10">JCM 19300</strain>
    </source>
</reference>
<dbReference type="InterPro" id="IPR006102">
    <property type="entry name" value="Ig-like_GH2"/>
</dbReference>
<dbReference type="Pfam" id="PF18565">
    <property type="entry name" value="Glyco_hydro2_C5"/>
    <property type="match status" value="1"/>
</dbReference>
<evidence type="ECO:0000313" key="9">
    <source>
        <dbReference type="EMBL" id="GAL62683.1"/>
    </source>
</evidence>
<dbReference type="InterPro" id="IPR040605">
    <property type="entry name" value="Glyco_hydro2_dom5"/>
</dbReference>
<dbReference type="InterPro" id="IPR013783">
    <property type="entry name" value="Ig-like_fold"/>
</dbReference>
<evidence type="ECO:0000259" key="6">
    <source>
        <dbReference type="Pfam" id="PF02837"/>
    </source>
</evidence>
<dbReference type="InterPro" id="IPR032311">
    <property type="entry name" value="DUF4982"/>
</dbReference>
<evidence type="ECO:0000259" key="8">
    <source>
        <dbReference type="Pfam" id="PF18565"/>
    </source>
</evidence>
<evidence type="ECO:0000259" key="5">
    <source>
        <dbReference type="Pfam" id="PF02836"/>
    </source>
</evidence>
<feature type="domain" description="DUF4982" evidence="7">
    <location>
        <begin position="680"/>
        <end position="736"/>
    </location>
</feature>
<dbReference type="InterPro" id="IPR008979">
    <property type="entry name" value="Galactose-bd-like_sf"/>
</dbReference>
<dbReference type="InterPro" id="IPR008964">
    <property type="entry name" value="Invasin/intimin_cell_adhesion"/>
</dbReference>
<sequence length="855" mass="97673">MNLKNLKPMLCFFISIALFNCKPAEDNKIVTEHIKDFNFDWKFKLSNDSISLASDLEFNDENWRTLNLPHDWAVESKFDSLLANDAKATGYLASKGYGYYRKTFDKPFNENEVTYVLFDGVYNNSEVWINGEKLGFHPYGYSPFYFNLSSYLNKNGKNNVLTVKIDHTRYADSRWYTGAGIYRNVQLVTANKIHVPVWGTFVTTPEVSTEKATAQIIVSVKNDFSSEEHVVVKTSIVNQNNIEVASTSSNLSLAANSLKNVTQNIEIANPSLWDIDNPNLYKAITTIIKEDQDINTYETDFGIRTIKFDTNKGFFLNGQNMKIKGVCLHHDAGLVGTAVPKGVWKRRLQILKDGGCNAIRISHNPASTELLDLCDEMGFLVQDEFFDEWDNPKDKRLNQNESKSTDYITRGYGEHFQEWAHKDLEAVMLSHRNHPSIFQWSIGNEIEWTYPRNAAATGFFNNMNWNGNYFWDEPPYSVEEIKHQLETLPRGKYDIGETAQKLSKWTKALDTTRPVTANFILPSASHLSGYADALDVIGYSYRRVLYDYGHKNYPDKPIMGTENLAQYHEWKAIMERPHISGTFLWTGIDYMGEIRSPWPVRVQPSGLLNTAGFKKGSYHMMKTLWTNEPHLYIATQNIEKSLNKIDSNGKITAKNPEKWKHALWEWQDVNEHWNYNTDAMISVEIYSNCDEIELFLNEKSLGKKKLSDFEDHIYKWGVPFADGNLVAKGYKDRKEITSEIITARKATQIKLSTEEKSINANNYDVSHIIVQLTDDNGNPVKTDNKEITYEIKGNAKLLGIDNGWKKSVQKFQTNVNTTYNGTTLLIIQAMDKAGDVEVIATSEGLPSSSIKVNIK</sequence>
<dbReference type="Gene3D" id="3.20.20.80">
    <property type="entry name" value="Glycosidases"/>
    <property type="match status" value="1"/>
</dbReference>
<evidence type="ECO:0000256" key="1">
    <source>
        <dbReference type="ARBA" id="ARBA00007401"/>
    </source>
</evidence>
<dbReference type="InterPro" id="IPR036156">
    <property type="entry name" value="Beta-gal/glucu_dom_sf"/>
</dbReference>
<gene>
    <name evidence="9" type="ORF">JCM19300_344</name>
</gene>
<dbReference type="PANTHER" id="PTHR42732">
    <property type="entry name" value="BETA-GALACTOSIDASE"/>
    <property type="match status" value="1"/>
</dbReference>
<dbReference type="SUPFAM" id="SSF49373">
    <property type="entry name" value="Invasin/intimin cell-adhesion fragments"/>
    <property type="match status" value="1"/>
</dbReference>
<protein>
    <submittedName>
        <fullName evidence="9">Beta-galactosidase</fullName>
        <ecNumber evidence="9">3.2.1.23</ecNumber>
    </submittedName>
</protein>
<accession>A0A090VF35</accession>
<dbReference type="SUPFAM" id="SSF49785">
    <property type="entry name" value="Galactose-binding domain-like"/>
    <property type="match status" value="1"/>
</dbReference>
<dbReference type="Proteomes" id="UP000029644">
    <property type="component" value="Unassembled WGS sequence"/>
</dbReference>
<proteinExistence type="inferred from homology"/>
<feature type="domain" description="Glycoside hydrolase family 2" evidence="8">
    <location>
        <begin position="749"/>
        <end position="851"/>
    </location>
</feature>
<feature type="domain" description="Glycosyl hydrolases family 2 sugar binding" evidence="6">
    <location>
        <begin position="34"/>
        <end position="189"/>
    </location>
</feature>
<dbReference type="EMBL" id="BBNQ01000007">
    <property type="protein sequence ID" value="GAL62683.1"/>
    <property type="molecule type" value="Genomic_DNA"/>
</dbReference>
<evidence type="ECO:0000259" key="4">
    <source>
        <dbReference type="Pfam" id="PF00703"/>
    </source>
</evidence>
<evidence type="ECO:0000259" key="7">
    <source>
        <dbReference type="Pfam" id="PF16355"/>
    </source>
</evidence>
<evidence type="ECO:0000256" key="2">
    <source>
        <dbReference type="ARBA" id="ARBA00022801"/>
    </source>
</evidence>
<dbReference type="EC" id="3.2.1.23" evidence="9"/>
<dbReference type="Pfam" id="PF16355">
    <property type="entry name" value="DUF4982"/>
    <property type="match status" value="1"/>
</dbReference>
<keyword evidence="2 9" id="KW-0378">Hydrolase</keyword>
<dbReference type="InterPro" id="IPR006104">
    <property type="entry name" value="Glyco_hydro_2_N"/>
</dbReference>
<feature type="domain" description="Glycoside hydrolase family 2 catalytic" evidence="5">
    <location>
        <begin position="311"/>
        <end position="447"/>
    </location>
</feature>
<dbReference type="Pfam" id="PF02837">
    <property type="entry name" value="Glyco_hydro_2_N"/>
    <property type="match status" value="1"/>
</dbReference>
<dbReference type="RefSeq" id="WP_238568374.1">
    <property type="nucleotide sequence ID" value="NZ_BBNQ01000007.1"/>
</dbReference>
<dbReference type="InterPro" id="IPR017853">
    <property type="entry name" value="GH"/>
</dbReference>
<dbReference type="InterPro" id="IPR006103">
    <property type="entry name" value="Glyco_hydro_2_cat"/>
</dbReference>
<dbReference type="PANTHER" id="PTHR42732:SF1">
    <property type="entry name" value="BETA-MANNOSIDASE"/>
    <property type="match status" value="1"/>
</dbReference>
<evidence type="ECO:0000256" key="3">
    <source>
        <dbReference type="ARBA" id="ARBA00023295"/>
    </source>
</evidence>
<dbReference type="PRINTS" id="PR00132">
    <property type="entry name" value="GLHYDRLASE2"/>
</dbReference>
<dbReference type="Pfam" id="PF00703">
    <property type="entry name" value="Glyco_hydro_2"/>
    <property type="match status" value="1"/>
</dbReference>
<comment type="similarity">
    <text evidence="1">Belongs to the glycosyl hydrolase 2 family.</text>
</comment>
<dbReference type="InterPro" id="IPR051913">
    <property type="entry name" value="GH2_Domain-Containing"/>
</dbReference>
<dbReference type="SUPFAM" id="SSF49303">
    <property type="entry name" value="beta-Galactosidase/glucuronidase domain"/>
    <property type="match status" value="1"/>
</dbReference>
<name>A0A090VF35_9FLAO</name>
<dbReference type="GO" id="GO:0005975">
    <property type="term" value="P:carbohydrate metabolic process"/>
    <property type="evidence" value="ECO:0007669"/>
    <property type="project" value="InterPro"/>
</dbReference>
<organism evidence="9 10">
    <name type="scientific">Algibacter lectus</name>
    <dbReference type="NCBI Taxonomy" id="221126"/>
    <lineage>
        <taxon>Bacteria</taxon>
        <taxon>Pseudomonadati</taxon>
        <taxon>Bacteroidota</taxon>
        <taxon>Flavobacteriia</taxon>
        <taxon>Flavobacteriales</taxon>
        <taxon>Flavobacteriaceae</taxon>
        <taxon>Algibacter</taxon>
    </lineage>
</organism>
<dbReference type="Gene3D" id="2.60.120.260">
    <property type="entry name" value="Galactose-binding domain-like"/>
    <property type="match status" value="1"/>
</dbReference>